<dbReference type="EMBL" id="JAWZYT010001218">
    <property type="protein sequence ID" value="KAK4314488.1"/>
    <property type="molecule type" value="Genomic_DNA"/>
</dbReference>
<evidence type="ECO:0000313" key="2">
    <source>
        <dbReference type="Proteomes" id="UP001292094"/>
    </source>
</evidence>
<organism evidence="1 2">
    <name type="scientific">Petrolisthes manimaculis</name>
    <dbReference type="NCBI Taxonomy" id="1843537"/>
    <lineage>
        <taxon>Eukaryota</taxon>
        <taxon>Metazoa</taxon>
        <taxon>Ecdysozoa</taxon>
        <taxon>Arthropoda</taxon>
        <taxon>Crustacea</taxon>
        <taxon>Multicrustacea</taxon>
        <taxon>Malacostraca</taxon>
        <taxon>Eumalacostraca</taxon>
        <taxon>Eucarida</taxon>
        <taxon>Decapoda</taxon>
        <taxon>Pleocyemata</taxon>
        <taxon>Anomura</taxon>
        <taxon>Galatheoidea</taxon>
        <taxon>Porcellanidae</taxon>
        <taxon>Petrolisthes</taxon>
    </lineage>
</organism>
<reference evidence="1" key="1">
    <citation type="submission" date="2023-11" db="EMBL/GenBank/DDBJ databases">
        <title>Genome assemblies of two species of porcelain crab, Petrolisthes cinctipes and Petrolisthes manimaculis (Anomura: Porcellanidae).</title>
        <authorList>
            <person name="Angst P."/>
        </authorList>
    </citation>
    <scope>NUCLEOTIDE SEQUENCE</scope>
    <source>
        <strain evidence="1">PB745_02</strain>
        <tissue evidence="1">Gill</tissue>
    </source>
</reference>
<proteinExistence type="predicted"/>
<dbReference type="AlphaFoldDB" id="A0AAE1PU04"/>
<accession>A0AAE1PU04</accession>
<comment type="caution">
    <text evidence="1">The sequence shown here is derived from an EMBL/GenBank/DDBJ whole genome shotgun (WGS) entry which is preliminary data.</text>
</comment>
<evidence type="ECO:0000313" key="1">
    <source>
        <dbReference type="EMBL" id="KAK4314488.1"/>
    </source>
</evidence>
<sequence>MVDPPTLTSDHYAIRISLELRTRSYAPRPLPGWNTKKADWRKFESHLQGWHDENEMGGDLDANFSAFTNTVNKAAEKSIPRKRTGARRRDYCFYCDEIREQNRRINKHRKLHRRNFTAESLSLLWKVIQHVKEILRRVKAEKWYEWCSTIDEHIKLGEIWGNINTGKMTTRPPARLDPFEDAERLNNNFAARATTTSLPM</sequence>
<dbReference type="Proteomes" id="UP001292094">
    <property type="component" value="Unassembled WGS sequence"/>
</dbReference>
<gene>
    <name evidence="1" type="ORF">Pmani_014193</name>
</gene>
<protein>
    <submittedName>
        <fullName evidence="1">Uncharacterized protein</fullName>
    </submittedName>
</protein>
<keyword evidence="2" id="KW-1185">Reference proteome</keyword>
<name>A0AAE1PU04_9EUCA</name>